<accession>A0A8C2FYP3</accession>
<dbReference type="InterPro" id="IPR036213">
    <property type="entry name" value="Calpain_III_sf"/>
</dbReference>
<dbReference type="SMART" id="SM00230">
    <property type="entry name" value="CysPc"/>
    <property type="match status" value="1"/>
</dbReference>
<dbReference type="Gene3D" id="3.90.70.10">
    <property type="entry name" value="Cysteine proteinases"/>
    <property type="match status" value="1"/>
</dbReference>
<dbReference type="PANTHER" id="PTHR10183">
    <property type="entry name" value="CALPAIN"/>
    <property type="match status" value="1"/>
</dbReference>
<dbReference type="SUPFAM" id="SSF54001">
    <property type="entry name" value="Cysteine proteinases"/>
    <property type="match status" value="1"/>
</dbReference>
<dbReference type="FunFam" id="2.60.120.380:FF:000001">
    <property type="entry name" value="Calpain-1 catalytic subunit"/>
    <property type="match status" value="1"/>
</dbReference>
<dbReference type="InterPro" id="IPR033883">
    <property type="entry name" value="C2_III"/>
</dbReference>
<dbReference type="Pfam" id="PF01067">
    <property type="entry name" value="Calpain_III"/>
    <property type="match status" value="1"/>
</dbReference>
<evidence type="ECO:0000256" key="1">
    <source>
        <dbReference type="ARBA" id="ARBA00007623"/>
    </source>
</evidence>
<dbReference type="InterPro" id="IPR011992">
    <property type="entry name" value="EF-hand-dom_pair"/>
</dbReference>
<evidence type="ECO:0000256" key="7">
    <source>
        <dbReference type="ARBA" id="ARBA00022837"/>
    </source>
</evidence>
<dbReference type="InterPro" id="IPR018247">
    <property type="entry name" value="EF_Hand_1_Ca_BS"/>
</dbReference>
<keyword evidence="5 9" id="KW-0378">Hydrolase</keyword>
<dbReference type="GO" id="GO:0005509">
    <property type="term" value="F:calcium ion binding"/>
    <property type="evidence" value="ECO:0007669"/>
    <property type="project" value="InterPro"/>
</dbReference>
<evidence type="ECO:0000256" key="4">
    <source>
        <dbReference type="ARBA" id="ARBA00022737"/>
    </source>
</evidence>
<keyword evidence="3" id="KW-0479">Metal-binding</keyword>
<dbReference type="InterPro" id="IPR022684">
    <property type="entry name" value="Calpain_cysteine_protease"/>
</dbReference>
<feature type="active site" evidence="8 9">
    <location>
        <position position="288"/>
    </location>
</feature>
<organism evidence="12 13">
    <name type="scientific">Cyprinus carpio</name>
    <name type="common">Common carp</name>
    <dbReference type="NCBI Taxonomy" id="7962"/>
    <lineage>
        <taxon>Eukaryota</taxon>
        <taxon>Metazoa</taxon>
        <taxon>Chordata</taxon>
        <taxon>Craniata</taxon>
        <taxon>Vertebrata</taxon>
        <taxon>Euteleostomi</taxon>
        <taxon>Actinopterygii</taxon>
        <taxon>Neopterygii</taxon>
        <taxon>Teleostei</taxon>
        <taxon>Ostariophysi</taxon>
        <taxon>Cypriniformes</taxon>
        <taxon>Cyprinidae</taxon>
        <taxon>Cyprininae</taxon>
        <taxon>Cyprinus</taxon>
    </lineage>
</organism>
<comment type="similarity">
    <text evidence="1">Belongs to the peptidase C2 family.</text>
</comment>
<dbReference type="InterPro" id="IPR022683">
    <property type="entry name" value="Calpain_III"/>
</dbReference>
<evidence type="ECO:0000313" key="12">
    <source>
        <dbReference type="Ensembl" id="ENSCCRP00020062353.1"/>
    </source>
</evidence>
<evidence type="ECO:0000256" key="2">
    <source>
        <dbReference type="ARBA" id="ARBA00022670"/>
    </source>
</evidence>
<dbReference type="SUPFAM" id="SSF47473">
    <property type="entry name" value="EF-hand"/>
    <property type="match status" value="1"/>
</dbReference>
<dbReference type="FunFam" id="3.90.70.10:FF:000001">
    <property type="entry name" value="Calpain-1 catalytic subunit"/>
    <property type="match status" value="1"/>
</dbReference>
<dbReference type="InterPro" id="IPR022682">
    <property type="entry name" value="Calpain_domain_III"/>
</dbReference>
<dbReference type="Pfam" id="PF00648">
    <property type="entry name" value="Peptidase_C2"/>
    <property type="match status" value="1"/>
</dbReference>
<dbReference type="PROSITE" id="PS50222">
    <property type="entry name" value="EF_HAND_2"/>
    <property type="match status" value="1"/>
</dbReference>
<dbReference type="Proteomes" id="UP000694701">
    <property type="component" value="Unplaced"/>
</dbReference>
<dbReference type="Gene3D" id="1.10.238.10">
    <property type="entry name" value="EF-hand"/>
    <property type="match status" value="1"/>
</dbReference>
<protein>
    <submittedName>
        <fullName evidence="12">Calpain 1, (mu/I) large subunit b</fullName>
    </submittedName>
</protein>
<feature type="domain" description="EF-hand" evidence="11">
    <location>
        <begin position="562"/>
        <end position="597"/>
    </location>
</feature>
<feature type="domain" description="Calpain catalytic" evidence="10">
    <location>
        <begin position="48"/>
        <end position="334"/>
    </location>
</feature>
<dbReference type="Ensembl" id="ENSCCRT00020068650.1">
    <property type="protein sequence ID" value="ENSCCRP00020062353.1"/>
    <property type="gene ID" value="ENSCCRG00020028536.1"/>
</dbReference>
<evidence type="ECO:0000259" key="10">
    <source>
        <dbReference type="PROSITE" id="PS50203"/>
    </source>
</evidence>
<dbReference type="SMART" id="SM00720">
    <property type="entry name" value="calpain_III"/>
    <property type="match status" value="1"/>
</dbReference>
<keyword evidence="4" id="KW-0677">Repeat</keyword>
<feature type="active site" evidence="8 9">
    <location>
        <position position="107"/>
    </location>
</feature>
<name>A0A8C2FYP3_CYPCA</name>
<keyword evidence="7" id="KW-0106">Calcium</keyword>
<dbReference type="Gene3D" id="2.60.120.380">
    <property type="match status" value="1"/>
</dbReference>
<dbReference type="GO" id="GO:0006508">
    <property type="term" value="P:proteolysis"/>
    <property type="evidence" value="ECO:0007669"/>
    <property type="project" value="UniProtKB-KW"/>
</dbReference>
<evidence type="ECO:0000256" key="3">
    <source>
        <dbReference type="ARBA" id="ARBA00022723"/>
    </source>
</evidence>
<dbReference type="GO" id="GO:0005737">
    <property type="term" value="C:cytoplasm"/>
    <property type="evidence" value="ECO:0007669"/>
    <property type="project" value="TreeGrafter"/>
</dbReference>
<dbReference type="GO" id="GO:0004198">
    <property type="term" value="F:calcium-dependent cysteine-type endopeptidase activity"/>
    <property type="evidence" value="ECO:0007669"/>
    <property type="project" value="InterPro"/>
</dbReference>
<evidence type="ECO:0000259" key="11">
    <source>
        <dbReference type="PROSITE" id="PS50222"/>
    </source>
</evidence>
<evidence type="ECO:0000256" key="8">
    <source>
        <dbReference type="PIRSR" id="PIRSR622684-1"/>
    </source>
</evidence>
<dbReference type="InterPro" id="IPR000169">
    <property type="entry name" value="Pept_cys_AS"/>
</dbReference>
<dbReference type="PRINTS" id="PR00704">
    <property type="entry name" value="CALPAIN"/>
</dbReference>
<dbReference type="AlphaFoldDB" id="A0A8C2FYP3"/>
<evidence type="ECO:0000256" key="5">
    <source>
        <dbReference type="ARBA" id="ARBA00022801"/>
    </source>
</evidence>
<dbReference type="InterPro" id="IPR002048">
    <property type="entry name" value="EF_hand_dom"/>
</dbReference>
<reference evidence="12" key="1">
    <citation type="submission" date="2025-08" db="UniProtKB">
        <authorList>
            <consortium name="Ensembl"/>
        </authorList>
    </citation>
    <scope>IDENTIFICATION</scope>
</reference>
<feature type="active site" evidence="8 9">
    <location>
        <position position="264"/>
    </location>
</feature>
<proteinExistence type="inferred from homology"/>
<dbReference type="PROSITE" id="PS50203">
    <property type="entry name" value="CALPAIN_CAT"/>
    <property type="match status" value="1"/>
</dbReference>
<dbReference type="PROSITE" id="PS00018">
    <property type="entry name" value="EF_HAND_1"/>
    <property type="match status" value="1"/>
</dbReference>
<dbReference type="SUPFAM" id="SSF49758">
    <property type="entry name" value="Calpain large subunit, middle domain (domain III)"/>
    <property type="match status" value="1"/>
</dbReference>
<dbReference type="CDD" id="cd00044">
    <property type="entry name" value="CysPc"/>
    <property type="match status" value="1"/>
</dbReference>
<evidence type="ECO:0000256" key="6">
    <source>
        <dbReference type="ARBA" id="ARBA00022807"/>
    </source>
</evidence>
<dbReference type="InterPro" id="IPR038765">
    <property type="entry name" value="Papain-like_cys_pep_sf"/>
</dbReference>
<keyword evidence="6 9" id="KW-0788">Thiol protease</keyword>
<dbReference type="PROSITE" id="PS00139">
    <property type="entry name" value="THIOL_PROTEASE_CYS"/>
    <property type="match status" value="1"/>
</dbReference>
<evidence type="ECO:0000313" key="13">
    <source>
        <dbReference type="Proteomes" id="UP000694701"/>
    </source>
</evidence>
<dbReference type="CDD" id="cd00214">
    <property type="entry name" value="Calpain_III"/>
    <property type="match status" value="1"/>
</dbReference>
<evidence type="ECO:0000256" key="9">
    <source>
        <dbReference type="PROSITE-ProRule" id="PRU00239"/>
    </source>
</evidence>
<sequence>MYSIGGVSTRIYKERLQAEGMGTNDNAVKFLSQDYEELKRECLESSKLFEDPCFPTVPQSLGFKELAPNSSKTRGVQWIRPTLSNNPQFIVGGATRTDICQGALGDCWLLAAIASLTLNDRLLHRVVPHGQSFTDEYAGIFHFQFWQFGEWVDIVIDDRLPVKDKKLMFVHSAEGNEFWSALLEKAYAKLNGSYEALSGGSTIEGFEDFTGGVAEMYELRKAPKDLHRIIAKALERGSLLGCSIDITSALDMEAVTFKKLVKGHAYSVTGLREVNFRGSKERLIRIRNPWGQVEWTGAWSDKEEMNNHMEDGEFWMSFQEFKRQFSRLEICNLTPDALSEDSLNFWNTIKFNGTWRTGSTAGGCRNHPNTFWINPQYKITLLEEDDDPEDNEVTCSFLVALMQKDRRRFRKQGQDMHTIGFALYEFRGSQSVHLKKDFFLRRTSCARSETFINLREVSTRLKLPPGEYLIVPSTFEPGKEADFVLRVFTEKQSETHSTDICKCSYLVCVYVYLRNPSALLCSSDRDLKTDGFSLESCRCMVSLLDKDGSARLGIVEFRILWNKIRKWLGIFRQFDLDKSGTMSSYEMRLAVESAGFKLNNKLHQIIVARYADGDMIDFDNFVCCLVKLEAMFSTSFTHIVLFLQRKVLLK</sequence>
<dbReference type="PANTHER" id="PTHR10183:SF322">
    <property type="entry name" value="CALPAIN-11"/>
    <property type="match status" value="1"/>
</dbReference>
<dbReference type="InterPro" id="IPR001300">
    <property type="entry name" value="Peptidase_C2_calpain_cat"/>
</dbReference>
<keyword evidence="2 9" id="KW-0645">Protease</keyword>